<organism evidence="1 2">
    <name type="scientific">Nesidiocoris tenuis</name>
    <dbReference type="NCBI Taxonomy" id="355587"/>
    <lineage>
        <taxon>Eukaryota</taxon>
        <taxon>Metazoa</taxon>
        <taxon>Ecdysozoa</taxon>
        <taxon>Arthropoda</taxon>
        <taxon>Hexapoda</taxon>
        <taxon>Insecta</taxon>
        <taxon>Pterygota</taxon>
        <taxon>Neoptera</taxon>
        <taxon>Paraneoptera</taxon>
        <taxon>Hemiptera</taxon>
        <taxon>Heteroptera</taxon>
        <taxon>Panheteroptera</taxon>
        <taxon>Cimicomorpha</taxon>
        <taxon>Miridae</taxon>
        <taxon>Dicyphina</taxon>
        <taxon>Nesidiocoris</taxon>
    </lineage>
</organism>
<protein>
    <submittedName>
        <fullName evidence="1">Uncharacterized protein</fullName>
    </submittedName>
</protein>
<keyword evidence="2" id="KW-1185">Reference proteome</keyword>
<dbReference type="EMBL" id="CADCXU010010453">
    <property type="protein sequence ID" value="CAB0001221.1"/>
    <property type="molecule type" value="Genomic_DNA"/>
</dbReference>
<dbReference type="Proteomes" id="UP000479000">
    <property type="component" value="Unassembled WGS sequence"/>
</dbReference>
<name>A0A6H5GGQ9_9HEMI</name>
<accession>A0A6H5GGQ9</accession>
<gene>
    <name evidence="1" type="ORF">NTEN_LOCUS7008</name>
</gene>
<evidence type="ECO:0000313" key="1">
    <source>
        <dbReference type="EMBL" id="CAB0001221.1"/>
    </source>
</evidence>
<reference evidence="1 2" key="1">
    <citation type="submission" date="2020-02" db="EMBL/GenBank/DDBJ databases">
        <authorList>
            <person name="Ferguson B K."/>
        </authorList>
    </citation>
    <scope>NUCLEOTIDE SEQUENCE [LARGE SCALE GENOMIC DNA]</scope>
</reference>
<sequence length="123" mass="13435">MNGSTRDRRPSHPSTVPFCRTGHAHRRLIPPAGGDSIAESSSDRPVVSLNLLMKLCLELLDAGCVPGVLHDGASGFMADLKNQLDLVGYIRQLHQLDSSSGVFLPALKSFWICCRFWRATDSS</sequence>
<evidence type="ECO:0000313" key="2">
    <source>
        <dbReference type="Proteomes" id="UP000479000"/>
    </source>
</evidence>
<proteinExistence type="predicted"/>
<dbReference type="AlphaFoldDB" id="A0A6H5GGQ9"/>